<dbReference type="Proteomes" id="UP000078240">
    <property type="component" value="Unassembled WGS sequence"/>
</dbReference>
<gene>
    <name evidence="1" type="ORF">VFPBJ_00817</name>
</gene>
<name>A0A179H9H8_PURLI</name>
<dbReference type="AlphaFoldDB" id="A0A179H9H8"/>
<organism evidence="1 2">
    <name type="scientific">Purpureocillium lilacinum</name>
    <name type="common">Paecilomyces lilacinus</name>
    <dbReference type="NCBI Taxonomy" id="33203"/>
    <lineage>
        <taxon>Eukaryota</taxon>
        <taxon>Fungi</taxon>
        <taxon>Dikarya</taxon>
        <taxon>Ascomycota</taxon>
        <taxon>Pezizomycotina</taxon>
        <taxon>Sordariomycetes</taxon>
        <taxon>Hypocreomycetidae</taxon>
        <taxon>Hypocreales</taxon>
        <taxon>Ophiocordycipitaceae</taxon>
        <taxon>Purpureocillium</taxon>
    </lineage>
</organism>
<protein>
    <submittedName>
        <fullName evidence="1">Uncharacterized protein</fullName>
    </submittedName>
</protein>
<evidence type="ECO:0000313" key="1">
    <source>
        <dbReference type="EMBL" id="OAQ86777.1"/>
    </source>
</evidence>
<sequence>MPASASQDRFALHPEEQELWTCPLKAQDMGHRLLGLLSWGHNAPSPLFIEQHHPIHFVETAQPSITHTMVQSMNRRAREKKTLIYTRDWRGKQAVLERRFVGVRATVEVPNRNPGRSSAD</sequence>
<evidence type="ECO:0000313" key="2">
    <source>
        <dbReference type="Proteomes" id="UP000078240"/>
    </source>
</evidence>
<reference evidence="1 2" key="1">
    <citation type="submission" date="2016-01" db="EMBL/GenBank/DDBJ databases">
        <title>Biosynthesis of antibiotic leucinostatins and their inhibition on Phytophthora in bio-control Purpureocillium lilacinum.</title>
        <authorList>
            <person name="Wang G."/>
            <person name="Liu Z."/>
            <person name="Lin R."/>
            <person name="Li E."/>
            <person name="Mao Z."/>
            <person name="Ling J."/>
            <person name="Yin W."/>
            <person name="Xie B."/>
        </authorList>
    </citation>
    <scope>NUCLEOTIDE SEQUENCE [LARGE SCALE GENOMIC DNA]</scope>
    <source>
        <strain evidence="1">PLBJ-1</strain>
    </source>
</reference>
<comment type="caution">
    <text evidence="1">The sequence shown here is derived from an EMBL/GenBank/DDBJ whole genome shotgun (WGS) entry which is preliminary data.</text>
</comment>
<accession>A0A179H9H8</accession>
<dbReference type="EMBL" id="LSBH01000001">
    <property type="protein sequence ID" value="OAQ86777.1"/>
    <property type="molecule type" value="Genomic_DNA"/>
</dbReference>
<proteinExistence type="predicted"/>